<evidence type="ECO:0000256" key="2">
    <source>
        <dbReference type="ARBA" id="ARBA00022448"/>
    </source>
</evidence>
<dbReference type="KEGG" id="hhl:Halha_0112"/>
<evidence type="ECO:0000313" key="9">
    <source>
        <dbReference type="EMBL" id="AGB40132.1"/>
    </source>
</evidence>
<dbReference type="PANTHER" id="PTHR43744:SF12">
    <property type="entry name" value="ABC TRANSPORTER PERMEASE PROTEIN MG189-RELATED"/>
    <property type="match status" value="1"/>
</dbReference>
<proteinExistence type="inferred from homology"/>
<feature type="transmembrane region" description="Helical" evidence="7">
    <location>
        <begin position="26"/>
        <end position="47"/>
    </location>
</feature>
<dbReference type="EMBL" id="CP003359">
    <property type="protein sequence ID" value="AGB40132.1"/>
    <property type="molecule type" value="Genomic_DNA"/>
</dbReference>
<keyword evidence="9" id="KW-0762">Sugar transport</keyword>
<evidence type="ECO:0000256" key="1">
    <source>
        <dbReference type="ARBA" id="ARBA00004651"/>
    </source>
</evidence>
<dbReference type="Pfam" id="PF00528">
    <property type="entry name" value="BPD_transp_1"/>
    <property type="match status" value="1"/>
</dbReference>
<dbReference type="InterPro" id="IPR035906">
    <property type="entry name" value="MetI-like_sf"/>
</dbReference>
<feature type="transmembrane region" description="Helical" evidence="7">
    <location>
        <begin position="93"/>
        <end position="113"/>
    </location>
</feature>
<keyword evidence="6 7" id="KW-0472">Membrane</keyword>
<dbReference type="eggNOG" id="COG0395">
    <property type="taxonomic scope" value="Bacteria"/>
</dbReference>
<evidence type="ECO:0000313" key="10">
    <source>
        <dbReference type="Proteomes" id="UP000010880"/>
    </source>
</evidence>
<dbReference type="RefSeq" id="WP_015325860.1">
    <property type="nucleotide sequence ID" value="NC_019978.1"/>
</dbReference>
<dbReference type="GO" id="GO:0005886">
    <property type="term" value="C:plasma membrane"/>
    <property type="evidence" value="ECO:0007669"/>
    <property type="project" value="UniProtKB-SubCell"/>
</dbReference>
<dbReference type="OrthoDB" id="9772609at2"/>
<dbReference type="InterPro" id="IPR000515">
    <property type="entry name" value="MetI-like"/>
</dbReference>
<dbReference type="STRING" id="748449.Halha_0112"/>
<evidence type="ECO:0000256" key="4">
    <source>
        <dbReference type="ARBA" id="ARBA00022692"/>
    </source>
</evidence>
<evidence type="ECO:0000256" key="5">
    <source>
        <dbReference type="ARBA" id="ARBA00022989"/>
    </source>
</evidence>
<dbReference type="PROSITE" id="PS50928">
    <property type="entry name" value="ABC_TM1"/>
    <property type="match status" value="1"/>
</dbReference>
<sequence>MAQEGVITNKDDVVKELHNDSSREDINWLVTILLIMGALFILFPLYLTVTVALKTPQEMAQSLLALPLGFHWENFAKAIEMTHYFRSLTNSSLVTIPAVVFTLFTNSMVAYAIGRNMDKKFFKLLYYYFISAMFIPFPIIMLPIVKEMSLFGLDNIPGLIILYIVYGLSLNIFIYIGYIKSIPRTIEEAAIIDGANTWQIFWKIIFPLLKPVNATVAILTGLWAWNDFMLPLVILSDRSSMTLPLVQHVFQSQFSTNYNLAFASYLLALIPMLLLYIFAQKWIIGGVMRGSIKE</sequence>
<evidence type="ECO:0000259" key="8">
    <source>
        <dbReference type="PROSITE" id="PS50928"/>
    </source>
</evidence>
<keyword evidence="2 7" id="KW-0813">Transport</keyword>
<keyword evidence="5 7" id="KW-1133">Transmembrane helix</keyword>
<comment type="similarity">
    <text evidence="7">Belongs to the binding-protein-dependent transport system permease family.</text>
</comment>
<name>L0K4C9_HALHC</name>
<reference evidence="10" key="1">
    <citation type="submission" date="2012-02" db="EMBL/GenBank/DDBJ databases">
        <title>The complete genome of Halobacteroides halobius DSM 5150.</title>
        <authorList>
            <person name="Lucas S."/>
            <person name="Copeland A."/>
            <person name="Lapidus A."/>
            <person name="Glavina del Rio T."/>
            <person name="Dalin E."/>
            <person name="Tice H."/>
            <person name="Bruce D."/>
            <person name="Goodwin L."/>
            <person name="Pitluck S."/>
            <person name="Peters L."/>
            <person name="Mikhailova N."/>
            <person name="Gu W."/>
            <person name="Kyrpides N."/>
            <person name="Mavromatis K."/>
            <person name="Ivanova N."/>
            <person name="Brettin T."/>
            <person name="Detter J.C."/>
            <person name="Han C."/>
            <person name="Larimer F."/>
            <person name="Land M."/>
            <person name="Hauser L."/>
            <person name="Markowitz V."/>
            <person name="Cheng J.-F."/>
            <person name="Hugenholtz P."/>
            <person name="Woyke T."/>
            <person name="Wu D."/>
            <person name="Tindall B."/>
            <person name="Pomrenke H."/>
            <person name="Brambilla E."/>
            <person name="Klenk H.-P."/>
            <person name="Eisen J.A."/>
        </authorList>
    </citation>
    <scope>NUCLEOTIDE SEQUENCE [LARGE SCALE GENOMIC DNA]</scope>
    <source>
        <strain evidence="10">ATCC 35273 / DSM 5150 / MD-1</strain>
    </source>
</reference>
<dbReference type="HOGENOM" id="CLU_016047_1_2_9"/>
<dbReference type="AlphaFoldDB" id="L0K4C9"/>
<dbReference type="PATRIC" id="fig|748449.3.peg.98"/>
<dbReference type="PANTHER" id="PTHR43744">
    <property type="entry name" value="ABC TRANSPORTER PERMEASE PROTEIN MG189-RELATED-RELATED"/>
    <property type="match status" value="1"/>
</dbReference>
<keyword evidence="3" id="KW-1003">Cell membrane</keyword>
<accession>L0K4C9</accession>
<evidence type="ECO:0000256" key="3">
    <source>
        <dbReference type="ARBA" id="ARBA00022475"/>
    </source>
</evidence>
<evidence type="ECO:0000256" key="6">
    <source>
        <dbReference type="ARBA" id="ARBA00023136"/>
    </source>
</evidence>
<keyword evidence="4 7" id="KW-0812">Transmembrane</keyword>
<keyword evidence="10" id="KW-1185">Reference proteome</keyword>
<dbReference type="Proteomes" id="UP000010880">
    <property type="component" value="Chromosome"/>
</dbReference>
<organism evidence="9 10">
    <name type="scientific">Halobacteroides halobius (strain ATCC 35273 / DSM 5150 / MD-1)</name>
    <dbReference type="NCBI Taxonomy" id="748449"/>
    <lineage>
        <taxon>Bacteria</taxon>
        <taxon>Bacillati</taxon>
        <taxon>Bacillota</taxon>
        <taxon>Clostridia</taxon>
        <taxon>Halanaerobiales</taxon>
        <taxon>Halobacteroidaceae</taxon>
        <taxon>Halobacteroides</taxon>
    </lineage>
</organism>
<feature type="transmembrane region" description="Helical" evidence="7">
    <location>
        <begin position="125"/>
        <end position="144"/>
    </location>
</feature>
<feature type="transmembrane region" description="Helical" evidence="7">
    <location>
        <begin position="156"/>
        <end position="179"/>
    </location>
</feature>
<protein>
    <submittedName>
        <fullName evidence="9">ABC-type sugar transport system, permease component</fullName>
    </submittedName>
</protein>
<dbReference type="Gene3D" id="1.10.3720.10">
    <property type="entry name" value="MetI-like"/>
    <property type="match status" value="1"/>
</dbReference>
<feature type="transmembrane region" description="Helical" evidence="7">
    <location>
        <begin position="260"/>
        <end position="279"/>
    </location>
</feature>
<dbReference type="SUPFAM" id="SSF161098">
    <property type="entry name" value="MetI-like"/>
    <property type="match status" value="1"/>
</dbReference>
<feature type="transmembrane region" description="Helical" evidence="7">
    <location>
        <begin position="200"/>
        <end position="225"/>
    </location>
</feature>
<gene>
    <name evidence="9" type="ordered locus">Halha_0112</name>
</gene>
<comment type="subcellular location">
    <subcellularLocation>
        <location evidence="1 7">Cell membrane</location>
        <topology evidence="1 7">Multi-pass membrane protein</topology>
    </subcellularLocation>
</comment>
<dbReference type="GO" id="GO:0055085">
    <property type="term" value="P:transmembrane transport"/>
    <property type="evidence" value="ECO:0007669"/>
    <property type="project" value="InterPro"/>
</dbReference>
<feature type="domain" description="ABC transmembrane type-1" evidence="8">
    <location>
        <begin position="88"/>
        <end position="279"/>
    </location>
</feature>
<dbReference type="CDD" id="cd06261">
    <property type="entry name" value="TM_PBP2"/>
    <property type="match status" value="1"/>
</dbReference>
<evidence type="ECO:0000256" key="7">
    <source>
        <dbReference type="RuleBase" id="RU363032"/>
    </source>
</evidence>